<dbReference type="Proteomes" id="UP001558613">
    <property type="component" value="Unassembled WGS sequence"/>
</dbReference>
<dbReference type="Gene3D" id="3.30.250.20">
    <property type="entry name" value="L1 transposable element, C-terminal domain"/>
    <property type="match status" value="1"/>
</dbReference>
<evidence type="ECO:0000313" key="2">
    <source>
        <dbReference type="Proteomes" id="UP001558613"/>
    </source>
</evidence>
<reference evidence="1 2" key="1">
    <citation type="submission" date="2023-09" db="EMBL/GenBank/DDBJ databases">
        <authorList>
            <person name="Wang M."/>
        </authorList>
    </citation>
    <scope>NUCLEOTIDE SEQUENCE [LARGE SCALE GENOMIC DNA]</scope>
    <source>
        <strain evidence="1">GT-2023</strain>
        <tissue evidence="1">Liver</tissue>
    </source>
</reference>
<organism evidence="1 2">
    <name type="scientific">Cirrhinus molitorella</name>
    <name type="common">mud carp</name>
    <dbReference type="NCBI Taxonomy" id="172907"/>
    <lineage>
        <taxon>Eukaryota</taxon>
        <taxon>Metazoa</taxon>
        <taxon>Chordata</taxon>
        <taxon>Craniata</taxon>
        <taxon>Vertebrata</taxon>
        <taxon>Euteleostomi</taxon>
        <taxon>Actinopterygii</taxon>
        <taxon>Neopterygii</taxon>
        <taxon>Teleostei</taxon>
        <taxon>Ostariophysi</taxon>
        <taxon>Cypriniformes</taxon>
        <taxon>Cyprinidae</taxon>
        <taxon>Labeoninae</taxon>
        <taxon>Labeonini</taxon>
        <taxon>Cirrhinus</taxon>
    </lineage>
</organism>
<protein>
    <recommendedName>
        <fullName evidence="3">LINE-1 type transposase domain-containing 1</fullName>
    </recommendedName>
</protein>
<proteinExistence type="predicted"/>
<dbReference type="InterPro" id="IPR042566">
    <property type="entry name" value="L1_C"/>
</dbReference>
<dbReference type="Gene3D" id="3.30.70.1820">
    <property type="entry name" value="L1 transposable element, RRM domain"/>
    <property type="match status" value="1"/>
</dbReference>
<gene>
    <name evidence="1" type="ORF">QQF64_023592</name>
</gene>
<evidence type="ECO:0008006" key="3">
    <source>
        <dbReference type="Google" id="ProtNLM"/>
    </source>
</evidence>
<name>A0ABR3NJ32_9TELE</name>
<comment type="caution">
    <text evidence="1">The sequence shown here is derived from an EMBL/GenBank/DDBJ whole genome shotgun (WGS) entry which is preliminary data.</text>
</comment>
<dbReference type="InterPro" id="IPR004244">
    <property type="entry name" value="Transposase_22"/>
</dbReference>
<keyword evidence="2" id="KW-1185">Reference proteome</keyword>
<accession>A0ABR3NJ32</accession>
<sequence length="306" mass="34409">MATGKKWMSPQKQATSVKRLKTFEDNVASIVSQSIEAQQKAMREMVSSMLTEAIKTALVPFNDYINENGVVLRSLKGEIESLSKSMATITTNVDNLQGSLRKTKKDTNLCLSRIDQLQRKCSDLEDRSRRNNVRLVNLPTGMEGDDPVGFLQKMLPKWIPDLSARPCPIEIDRAHRVYSNSNSPKPRSMIFRLLRYPDRQAILQGARKAKPTLPGGTSLEFYADYSSETAQRRKAFSAVRAKLHQKGAESFLIYPALLRVTYKGQKHSFESPEDADKYIAGLDIATIPTARRSLNLAFQDPIEESV</sequence>
<dbReference type="PANTHER" id="PTHR11505">
    <property type="entry name" value="L1 TRANSPOSABLE ELEMENT-RELATED"/>
    <property type="match status" value="1"/>
</dbReference>
<dbReference type="EMBL" id="JAYMGO010000003">
    <property type="protein sequence ID" value="KAL1276919.1"/>
    <property type="molecule type" value="Genomic_DNA"/>
</dbReference>
<evidence type="ECO:0000313" key="1">
    <source>
        <dbReference type="EMBL" id="KAL1276919.1"/>
    </source>
</evidence>